<dbReference type="GO" id="GO:0005886">
    <property type="term" value="C:plasma membrane"/>
    <property type="evidence" value="ECO:0007669"/>
    <property type="project" value="UniProtKB-SubCell"/>
</dbReference>
<evidence type="ECO:0000256" key="6">
    <source>
        <dbReference type="ARBA" id="ARBA00023136"/>
    </source>
</evidence>
<reference evidence="8 9" key="1">
    <citation type="submission" date="2018-02" db="EMBL/GenBank/DDBJ databases">
        <title>Genomic Encyclopedia of Archaeal and Bacterial Type Strains, Phase II (KMG-II): from individual species to whole genera.</title>
        <authorList>
            <person name="Goeker M."/>
        </authorList>
    </citation>
    <scope>NUCLEOTIDE SEQUENCE [LARGE SCALE GENOMIC DNA]</scope>
    <source>
        <strain evidence="8 9">DSM 22857</strain>
    </source>
</reference>
<dbReference type="Proteomes" id="UP000239485">
    <property type="component" value="Unassembled WGS sequence"/>
</dbReference>
<comment type="caution">
    <text evidence="8">The sequence shown here is derived from an EMBL/GenBank/DDBJ whole genome shotgun (WGS) entry which is preliminary data.</text>
</comment>
<dbReference type="GO" id="GO:0016787">
    <property type="term" value="F:hydrolase activity"/>
    <property type="evidence" value="ECO:0007669"/>
    <property type="project" value="UniProtKB-KW"/>
</dbReference>
<sequence length="213" mass="22002">MTTSEAATSGAAVIEEAVIEEAAATGAALPVEAPPTNADLRLLLAVQSRLRTPAVVRTAQLMSHAGEHAAVWIAAGAAGALVDRGRRREWVEATAAVVAAHGASVVLKRVTRRTRPQHPHLLVHAGTPSRWSLPSSHATSTTAAVVAFGRLLGARRLAPLTPAMALSRLVVGVHYPSDVAAGSALGAAVAGVAPRVLRLLPAPLGRTRADRRR</sequence>
<protein>
    <submittedName>
        <fullName evidence="8">Undecaprenyl-diphosphatase</fullName>
    </submittedName>
</protein>
<evidence type="ECO:0000313" key="9">
    <source>
        <dbReference type="Proteomes" id="UP000239485"/>
    </source>
</evidence>
<dbReference type="SUPFAM" id="SSF48317">
    <property type="entry name" value="Acid phosphatase/Vanadium-dependent haloperoxidase"/>
    <property type="match status" value="1"/>
</dbReference>
<dbReference type="InterPro" id="IPR036938">
    <property type="entry name" value="PAP2/HPO_sf"/>
</dbReference>
<keyword evidence="2" id="KW-1003">Cell membrane</keyword>
<dbReference type="SMART" id="SM00014">
    <property type="entry name" value="acidPPc"/>
    <property type="match status" value="1"/>
</dbReference>
<keyword evidence="9" id="KW-1185">Reference proteome</keyword>
<dbReference type="AlphaFoldDB" id="A0A2S6IUP3"/>
<dbReference type="PANTHER" id="PTHR14969">
    <property type="entry name" value="SPHINGOSINE-1-PHOSPHATE PHOSPHOHYDROLASE"/>
    <property type="match status" value="1"/>
</dbReference>
<gene>
    <name evidence="8" type="ORF">CLV92_103291</name>
</gene>
<dbReference type="PANTHER" id="PTHR14969:SF62">
    <property type="entry name" value="DECAPRENYLPHOSPHORYL-5-PHOSPHORIBOSE PHOSPHATASE RV3807C-RELATED"/>
    <property type="match status" value="1"/>
</dbReference>
<keyword evidence="3" id="KW-0812">Transmembrane</keyword>
<dbReference type="Pfam" id="PF01569">
    <property type="entry name" value="PAP2"/>
    <property type="match status" value="1"/>
</dbReference>
<evidence type="ECO:0000259" key="7">
    <source>
        <dbReference type="SMART" id="SM00014"/>
    </source>
</evidence>
<dbReference type="InterPro" id="IPR000326">
    <property type="entry name" value="PAP2/HPO"/>
</dbReference>
<evidence type="ECO:0000256" key="4">
    <source>
        <dbReference type="ARBA" id="ARBA00022801"/>
    </source>
</evidence>
<name>A0A2S6IUP3_9ACTN</name>
<keyword evidence="4" id="KW-0378">Hydrolase</keyword>
<evidence type="ECO:0000256" key="1">
    <source>
        <dbReference type="ARBA" id="ARBA00004651"/>
    </source>
</evidence>
<comment type="subcellular location">
    <subcellularLocation>
        <location evidence="1">Cell membrane</location>
        <topology evidence="1">Multi-pass membrane protein</topology>
    </subcellularLocation>
</comment>
<feature type="domain" description="Phosphatidic acid phosphatase type 2/haloperoxidase" evidence="7">
    <location>
        <begin position="91"/>
        <end position="194"/>
    </location>
</feature>
<dbReference type="EMBL" id="PTJD01000003">
    <property type="protein sequence ID" value="PPK97756.1"/>
    <property type="molecule type" value="Genomic_DNA"/>
</dbReference>
<evidence type="ECO:0000256" key="5">
    <source>
        <dbReference type="ARBA" id="ARBA00022989"/>
    </source>
</evidence>
<evidence type="ECO:0000256" key="2">
    <source>
        <dbReference type="ARBA" id="ARBA00022475"/>
    </source>
</evidence>
<keyword evidence="6" id="KW-0472">Membrane</keyword>
<evidence type="ECO:0000256" key="3">
    <source>
        <dbReference type="ARBA" id="ARBA00022692"/>
    </source>
</evidence>
<proteinExistence type="predicted"/>
<organism evidence="8 9">
    <name type="scientific">Kineococcus xinjiangensis</name>
    <dbReference type="NCBI Taxonomy" id="512762"/>
    <lineage>
        <taxon>Bacteria</taxon>
        <taxon>Bacillati</taxon>
        <taxon>Actinomycetota</taxon>
        <taxon>Actinomycetes</taxon>
        <taxon>Kineosporiales</taxon>
        <taxon>Kineosporiaceae</taxon>
        <taxon>Kineococcus</taxon>
    </lineage>
</organism>
<accession>A0A2S6IUP3</accession>
<evidence type="ECO:0000313" key="8">
    <source>
        <dbReference type="EMBL" id="PPK97756.1"/>
    </source>
</evidence>
<keyword evidence="5" id="KW-1133">Transmembrane helix</keyword>
<dbReference type="Gene3D" id="1.20.144.10">
    <property type="entry name" value="Phosphatidic acid phosphatase type 2/haloperoxidase"/>
    <property type="match status" value="1"/>
</dbReference>